<dbReference type="KEGG" id="pbv:AR543_06635"/>
<reference evidence="3" key="1">
    <citation type="submission" date="2015-10" db="EMBL/GenBank/DDBJ databases">
        <title>Genome of Paenibacillus bovis sp. nov.</title>
        <authorList>
            <person name="Wu Z."/>
            <person name="Gao C."/>
            <person name="Liu Z."/>
            <person name="Zheng H."/>
        </authorList>
    </citation>
    <scope>NUCLEOTIDE SEQUENCE [LARGE SCALE GENOMIC DNA]</scope>
    <source>
        <strain evidence="3">BD3526</strain>
    </source>
</reference>
<proteinExistence type="predicted"/>
<sequence length="174" mass="20263">MRKATLCLLSMMLLFLLIMPSPTRAATENTVSSDVYATPDLPAMSPETAPGVNTPAVAPSEWRYYYYYTMLLNVEDGFGFVDDPKLTHGQTLVNTLPAIIKAETGRDVVFYDFDWERDKEGRWLFRIYMMVYDEKIPDVVKLRTRLNTIKWYSDMFPVYEGKPLVERFSYAPRW</sequence>
<dbReference type="Proteomes" id="UP000078148">
    <property type="component" value="Chromosome"/>
</dbReference>
<dbReference type="EMBL" id="CP013023">
    <property type="protein sequence ID" value="ANF95707.1"/>
    <property type="molecule type" value="Genomic_DNA"/>
</dbReference>
<evidence type="ECO:0000313" key="3">
    <source>
        <dbReference type="Proteomes" id="UP000078148"/>
    </source>
</evidence>
<reference evidence="2 3" key="2">
    <citation type="journal article" date="2016" name="Int. J. Syst. Evol. Microbiol.">
        <title>Paenibacillus bovis sp. nov., isolated from raw yak (Bos grunniens) milk.</title>
        <authorList>
            <person name="Gao C."/>
            <person name="Han J."/>
            <person name="Liu Z."/>
            <person name="Xu X."/>
            <person name="Hang F."/>
            <person name="Wu Z."/>
        </authorList>
    </citation>
    <scope>NUCLEOTIDE SEQUENCE [LARGE SCALE GENOMIC DNA]</scope>
    <source>
        <strain evidence="2 3">BD3526</strain>
    </source>
</reference>
<accession>A0A172ZEK6</accession>
<dbReference type="RefSeq" id="WP_060532887.1">
    <property type="nucleotide sequence ID" value="NZ_CP013023.1"/>
</dbReference>
<feature type="signal peptide" evidence="1">
    <location>
        <begin position="1"/>
        <end position="25"/>
    </location>
</feature>
<feature type="chain" id="PRO_5008005806" evidence="1">
    <location>
        <begin position="26"/>
        <end position="174"/>
    </location>
</feature>
<dbReference type="STRING" id="1616788.AR543_06635"/>
<dbReference type="AlphaFoldDB" id="A0A172ZEK6"/>
<protein>
    <submittedName>
        <fullName evidence="2">Uncharacterized protein</fullName>
    </submittedName>
</protein>
<dbReference type="OrthoDB" id="2617293at2"/>
<gene>
    <name evidence="2" type="ORF">AR543_06635</name>
</gene>
<keyword evidence="3" id="KW-1185">Reference proteome</keyword>
<evidence type="ECO:0000313" key="2">
    <source>
        <dbReference type="EMBL" id="ANF95707.1"/>
    </source>
</evidence>
<keyword evidence="1" id="KW-0732">Signal</keyword>
<evidence type="ECO:0000256" key="1">
    <source>
        <dbReference type="SAM" id="SignalP"/>
    </source>
</evidence>
<organism evidence="2 3">
    <name type="scientific">Paenibacillus bovis</name>
    <dbReference type="NCBI Taxonomy" id="1616788"/>
    <lineage>
        <taxon>Bacteria</taxon>
        <taxon>Bacillati</taxon>
        <taxon>Bacillota</taxon>
        <taxon>Bacilli</taxon>
        <taxon>Bacillales</taxon>
        <taxon>Paenibacillaceae</taxon>
        <taxon>Paenibacillus</taxon>
    </lineage>
</organism>
<name>A0A172ZEK6_9BACL</name>